<proteinExistence type="predicted"/>
<dbReference type="PANTHER" id="PTHR42720">
    <property type="entry name" value="GLYCEROL-3-PHOSPHATE DEHYDROGENASE"/>
    <property type="match status" value="1"/>
</dbReference>
<dbReference type="EMBL" id="DVLT01000046">
    <property type="protein sequence ID" value="HIU03112.1"/>
    <property type="molecule type" value="Genomic_DNA"/>
</dbReference>
<evidence type="ECO:0000313" key="3">
    <source>
        <dbReference type="EMBL" id="HIU03112.1"/>
    </source>
</evidence>
<dbReference type="SUPFAM" id="SSF54373">
    <property type="entry name" value="FAD-linked reductases, C-terminal domain"/>
    <property type="match status" value="1"/>
</dbReference>
<organism evidence="3 4">
    <name type="scientific">Candidatus Onthocola gallistercoris</name>
    <dbReference type="NCBI Taxonomy" id="2840876"/>
    <lineage>
        <taxon>Bacteria</taxon>
        <taxon>Bacillati</taxon>
        <taxon>Bacillota</taxon>
        <taxon>Bacilli</taxon>
        <taxon>Candidatus Onthocola</taxon>
    </lineage>
</organism>
<dbReference type="Gene3D" id="1.10.10.1100">
    <property type="entry name" value="BFD-like [2Fe-2S]-binding domain"/>
    <property type="match status" value="1"/>
</dbReference>
<evidence type="ECO:0000259" key="2">
    <source>
        <dbReference type="Pfam" id="PF04324"/>
    </source>
</evidence>
<gene>
    <name evidence="3" type="ORF">IAB63_07655</name>
</gene>
<dbReference type="Proteomes" id="UP000824164">
    <property type="component" value="Unassembled WGS sequence"/>
</dbReference>
<dbReference type="SUPFAM" id="SSF51905">
    <property type="entry name" value="FAD/NAD(P)-binding domain"/>
    <property type="match status" value="1"/>
</dbReference>
<protein>
    <submittedName>
        <fullName evidence="3">NAD(P)/FAD-dependent oxidoreductase</fullName>
    </submittedName>
</protein>
<dbReference type="InterPro" id="IPR006076">
    <property type="entry name" value="FAD-dep_OxRdtase"/>
</dbReference>
<dbReference type="InterPro" id="IPR007419">
    <property type="entry name" value="BFD-like_2Fe2S-bd_dom"/>
</dbReference>
<dbReference type="InterPro" id="IPR052745">
    <property type="entry name" value="G3P_Oxidase/Oxidoreductase"/>
</dbReference>
<feature type="domain" description="FAD dependent oxidoreductase" evidence="1">
    <location>
        <begin position="7"/>
        <end position="356"/>
    </location>
</feature>
<dbReference type="Gene3D" id="3.30.9.10">
    <property type="entry name" value="D-Amino Acid Oxidase, subunit A, domain 2"/>
    <property type="match status" value="1"/>
</dbReference>
<reference evidence="3" key="2">
    <citation type="journal article" date="2021" name="PeerJ">
        <title>Extensive microbial diversity within the chicken gut microbiome revealed by metagenomics and culture.</title>
        <authorList>
            <person name="Gilroy R."/>
            <person name="Ravi A."/>
            <person name="Getino M."/>
            <person name="Pursley I."/>
            <person name="Horton D.L."/>
            <person name="Alikhan N.F."/>
            <person name="Baker D."/>
            <person name="Gharbi K."/>
            <person name="Hall N."/>
            <person name="Watson M."/>
            <person name="Adriaenssens E.M."/>
            <person name="Foster-Nyarko E."/>
            <person name="Jarju S."/>
            <person name="Secka A."/>
            <person name="Antonio M."/>
            <person name="Oren A."/>
            <person name="Chaudhuri R.R."/>
            <person name="La Ragione R."/>
            <person name="Hildebrand F."/>
            <person name="Pallen M.J."/>
        </authorList>
    </citation>
    <scope>NUCLEOTIDE SEQUENCE</scope>
    <source>
        <strain evidence="3">CHK187-14744</strain>
    </source>
</reference>
<evidence type="ECO:0000259" key="1">
    <source>
        <dbReference type="Pfam" id="PF01266"/>
    </source>
</evidence>
<feature type="domain" description="BFD-like [2Fe-2S]-binding" evidence="2">
    <location>
        <begin position="402"/>
        <end position="453"/>
    </location>
</feature>
<accession>A0A9D1HJ57</accession>
<dbReference type="CDD" id="cd19946">
    <property type="entry name" value="GlpA-like_Fer2_BFD-like"/>
    <property type="match status" value="1"/>
</dbReference>
<dbReference type="Pfam" id="PF01266">
    <property type="entry name" value="DAO"/>
    <property type="match status" value="1"/>
</dbReference>
<dbReference type="InterPro" id="IPR041854">
    <property type="entry name" value="BFD-like_2Fe2S-bd_dom_sf"/>
</dbReference>
<dbReference type="InterPro" id="IPR036188">
    <property type="entry name" value="FAD/NAD-bd_sf"/>
</dbReference>
<comment type="caution">
    <text evidence="3">The sequence shown here is derived from an EMBL/GenBank/DDBJ whole genome shotgun (WGS) entry which is preliminary data.</text>
</comment>
<sequence length="479" mass="52971">MQTYQTDVVVIGAGAIGSAIARELSKYDVDVMLIEKNEDVGGDASKSNSATIVSGYDAPNGSLEAKLSVASNAMFDQVTKELDVHFRRIGAIQVAFTDEDVKVLEANKKKAIANGVFDVEILSGEKVREMEPMLSKDIKAGLLIPKESLVDVFEYMTALVENAVDNGVRLMTSTKALEIRKDGGKVRSVLTDKGEIFAEYVINAAALYCDELAETVGKCYFRNYPRKGEFFVLDKQLPYAPDHIIVPIPTPLTRGKLVTPSIEGNLLIGPTAVNQEDKEDKSTTKEGLDSILHDIRKMLPQVDPRDSVTQFAGLRPARDPAEWSIKAFDDLKGYIEVNGITQGVSVSLATGVYVRELLEEQGLKLKRKDDYNPYRKSIKKFRECSEEEQEALVKQDRRYGNIICRCETVTEAEIVEAIRRGAHSVDAIKRRLRAGMGRCQGGFCGPRVVEILSRELGIQPEQVCKNEKGSEMLTGKNKP</sequence>
<dbReference type="AlphaFoldDB" id="A0A9D1HJ57"/>
<dbReference type="PANTHER" id="PTHR42720:SF1">
    <property type="entry name" value="GLYCEROL 3-PHOSPHATE OXIDASE"/>
    <property type="match status" value="1"/>
</dbReference>
<evidence type="ECO:0000313" key="4">
    <source>
        <dbReference type="Proteomes" id="UP000824164"/>
    </source>
</evidence>
<reference evidence="3" key="1">
    <citation type="submission" date="2020-10" db="EMBL/GenBank/DDBJ databases">
        <authorList>
            <person name="Gilroy R."/>
        </authorList>
    </citation>
    <scope>NUCLEOTIDE SEQUENCE</scope>
    <source>
        <strain evidence="3">CHK187-14744</strain>
    </source>
</reference>
<dbReference type="Pfam" id="PF04324">
    <property type="entry name" value="Fer2_BFD"/>
    <property type="match status" value="1"/>
</dbReference>
<dbReference type="Gene3D" id="3.50.50.60">
    <property type="entry name" value="FAD/NAD(P)-binding domain"/>
    <property type="match status" value="1"/>
</dbReference>
<name>A0A9D1HJ57_9FIRM</name>